<dbReference type="InterPro" id="IPR040079">
    <property type="entry name" value="Glutathione_S-Trfase"/>
</dbReference>
<dbReference type="SUPFAM" id="SSF47616">
    <property type="entry name" value="GST C-terminal domain-like"/>
    <property type="match status" value="1"/>
</dbReference>
<dbReference type="InterPro" id="IPR036282">
    <property type="entry name" value="Glutathione-S-Trfase_C_sf"/>
</dbReference>
<dbReference type="PANTHER" id="PTHR42673">
    <property type="entry name" value="MALEYLACETOACETATE ISOMERASE"/>
    <property type="match status" value="1"/>
</dbReference>
<dbReference type="InterPro" id="IPR036249">
    <property type="entry name" value="Thioredoxin-like_sf"/>
</dbReference>
<dbReference type="SFLD" id="SFLDS00019">
    <property type="entry name" value="Glutathione_Transferase_(cytos"/>
    <property type="match status" value="1"/>
</dbReference>
<dbReference type="GO" id="GO:0016034">
    <property type="term" value="F:maleylacetoacetate isomerase activity"/>
    <property type="evidence" value="ECO:0007669"/>
    <property type="project" value="TreeGrafter"/>
</dbReference>
<dbReference type="Proteomes" id="UP000305539">
    <property type="component" value="Unassembled WGS sequence"/>
</dbReference>
<keyword evidence="4" id="KW-1185">Reference proteome</keyword>
<dbReference type="GO" id="GO:0006749">
    <property type="term" value="P:glutathione metabolic process"/>
    <property type="evidence" value="ECO:0007669"/>
    <property type="project" value="TreeGrafter"/>
</dbReference>
<feature type="domain" description="GST C-terminal" evidence="2">
    <location>
        <begin position="87"/>
        <end position="205"/>
    </location>
</feature>
<keyword evidence="3" id="KW-0808">Transferase</keyword>
<evidence type="ECO:0000259" key="2">
    <source>
        <dbReference type="PROSITE" id="PS50405"/>
    </source>
</evidence>
<dbReference type="PANTHER" id="PTHR42673:SF21">
    <property type="entry name" value="GLUTATHIONE S-TRANSFERASE YFCF"/>
    <property type="match status" value="1"/>
</dbReference>
<comment type="caution">
    <text evidence="3">The sequence shown here is derived from an EMBL/GenBank/DDBJ whole genome shotgun (WGS) entry which is preliminary data.</text>
</comment>
<sequence>MKLIGPWFSGYTRRVGITLKLLGIPFEHLPYHAYEQKELVRPFSPMGKVPALVLDDGAILYDSGSIIEYIHEAVGSERALLAPSGADRRDALQFVGIASAIYGKLSDIYDESIRPLDLQSAPIAESLRQQALAGFRMIESRAGSGWLVGDALSQADVMVVITYQIASLAVMPDVVGPGAFPKLARLEARAMEMDEFASTLPFKQQ</sequence>
<gene>
    <name evidence="3" type="ORF">FAZ69_13230</name>
</gene>
<evidence type="ECO:0000313" key="4">
    <source>
        <dbReference type="Proteomes" id="UP000305539"/>
    </source>
</evidence>
<dbReference type="OrthoDB" id="8634103at2"/>
<dbReference type="CDD" id="cd00570">
    <property type="entry name" value="GST_N_family"/>
    <property type="match status" value="1"/>
</dbReference>
<dbReference type="InterPro" id="IPR004045">
    <property type="entry name" value="Glutathione_S-Trfase_N"/>
</dbReference>
<dbReference type="Gene3D" id="1.20.1050.10">
    <property type="match status" value="1"/>
</dbReference>
<dbReference type="SUPFAM" id="SSF52833">
    <property type="entry name" value="Thioredoxin-like"/>
    <property type="match status" value="1"/>
</dbReference>
<protein>
    <submittedName>
        <fullName evidence="3">Glutathione S-transferase family protein</fullName>
    </submittedName>
</protein>
<evidence type="ECO:0000259" key="1">
    <source>
        <dbReference type="PROSITE" id="PS50404"/>
    </source>
</evidence>
<feature type="domain" description="GST N-terminal" evidence="1">
    <location>
        <begin position="1"/>
        <end position="78"/>
    </location>
</feature>
<proteinExistence type="predicted"/>
<organism evidence="3 4">
    <name type="scientific">Trinickia terrae</name>
    <dbReference type="NCBI Taxonomy" id="2571161"/>
    <lineage>
        <taxon>Bacteria</taxon>
        <taxon>Pseudomonadati</taxon>
        <taxon>Pseudomonadota</taxon>
        <taxon>Betaproteobacteria</taxon>
        <taxon>Burkholderiales</taxon>
        <taxon>Burkholderiaceae</taxon>
        <taxon>Trinickia</taxon>
    </lineage>
</organism>
<dbReference type="PROSITE" id="PS50405">
    <property type="entry name" value="GST_CTER"/>
    <property type="match status" value="1"/>
</dbReference>
<dbReference type="InterPro" id="IPR010987">
    <property type="entry name" value="Glutathione-S-Trfase_C-like"/>
</dbReference>
<dbReference type="PROSITE" id="PS50404">
    <property type="entry name" value="GST_NTER"/>
    <property type="match status" value="1"/>
</dbReference>
<name>A0A4U1I6K7_9BURK</name>
<evidence type="ECO:0000313" key="3">
    <source>
        <dbReference type="EMBL" id="TKC88845.1"/>
    </source>
</evidence>
<dbReference type="Pfam" id="PF13417">
    <property type="entry name" value="GST_N_3"/>
    <property type="match status" value="1"/>
</dbReference>
<dbReference type="EMBL" id="SWJE01000006">
    <property type="protein sequence ID" value="TKC88845.1"/>
    <property type="molecule type" value="Genomic_DNA"/>
</dbReference>
<accession>A0A4U1I6K7</accession>
<dbReference type="Gene3D" id="3.40.30.10">
    <property type="entry name" value="Glutaredoxin"/>
    <property type="match status" value="1"/>
</dbReference>
<dbReference type="GO" id="GO:0004364">
    <property type="term" value="F:glutathione transferase activity"/>
    <property type="evidence" value="ECO:0007669"/>
    <property type="project" value="TreeGrafter"/>
</dbReference>
<reference evidence="3 4" key="1">
    <citation type="submission" date="2019-04" db="EMBL/GenBank/DDBJ databases">
        <title>Trinickia sp. 7GSK02, isolated from subtropical forest soil.</title>
        <authorList>
            <person name="Gao Z.-H."/>
            <person name="Qiu L.-H."/>
        </authorList>
    </citation>
    <scope>NUCLEOTIDE SEQUENCE [LARGE SCALE GENOMIC DNA]</scope>
    <source>
        <strain evidence="3 4">7GSK02</strain>
    </source>
</reference>
<dbReference type="GO" id="GO:0006559">
    <property type="term" value="P:L-phenylalanine catabolic process"/>
    <property type="evidence" value="ECO:0007669"/>
    <property type="project" value="TreeGrafter"/>
</dbReference>
<dbReference type="AlphaFoldDB" id="A0A4U1I6K7"/>